<dbReference type="PANTHER" id="PTHR40780">
    <property type="entry name" value="DUF3669 DOMAIN-CONTAINING PROTEIN"/>
    <property type="match status" value="1"/>
</dbReference>
<keyword evidence="3" id="KW-1185">Reference proteome</keyword>
<proteinExistence type="predicted"/>
<dbReference type="InParanoid" id="G9MPM7"/>
<dbReference type="RefSeq" id="XP_013958030.1">
    <property type="nucleotide sequence ID" value="XM_014102555.1"/>
</dbReference>
<name>G9MPM7_HYPVG</name>
<dbReference type="OMA" id="SANVDCY"/>
<gene>
    <name evidence="2" type="ORF">TRIVIDRAFT_45409</name>
</gene>
<dbReference type="OrthoDB" id="2993351at2759"/>
<dbReference type="HOGENOM" id="CLU_039531_0_0_1"/>
<sequence length="341" mass="38751">MSYAEPVINPKENPFRKIGAGACGAVFAQEARPLAIKLAKTDDQMALENEYHKHELIEQQFRKWGFTEVRIPDCFLFIPREDEGSLHFSQRPDLVAAAKAVCHLPTSALVTQRIDPLCKRARTLLIDKYCLPRIKEAAHGDASNRDCLVRVYLGSLEGKGERLFFSLRNIKMHLNQMVDLQLYVNTMASRMGVAMALMHWAAETDARDVEFVLGSHPERAAPTLRSTELWVLDFNQVQSITMDEVGVAKAVEAVWVNDPYLPRPLGDSQFEKQAWNAFVSNYIMAADIILREGKGHLLRLPRMFIRGLIERHETQGRMKQQAEENSKEKYSSVNISIRIAD</sequence>
<reference evidence="2 3" key="1">
    <citation type="journal article" date="2011" name="Genome Biol.">
        <title>Comparative genome sequence analysis underscores mycoparasitism as the ancestral life style of Trichoderma.</title>
        <authorList>
            <person name="Kubicek C.P."/>
            <person name="Herrera-Estrella A."/>
            <person name="Seidl-Seiboth V."/>
            <person name="Martinez D.A."/>
            <person name="Druzhinina I.S."/>
            <person name="Thon M."/>
            <person name="Zeilinger S."/>
            <person name="Casas-Flores S."/>
            <person name="Horwitz B.A."/>
            <person name="Mukherjee P.K."/>
            <person name="Mukherjee M."/>
            <person name="Kredics L."/>
            <person name="Alcaraz L.D."/>
            <person name="Aerts A."/>
            <person name="Antal Z."/>
            <person name="Atanasova L."/>
            <person name="Cervantes-Badillo M.G."/>
            <person name="Challacombe J."/>
            <person name="Chertkov O."/>
            <person name="McCluskey K."/>
            <person name="Coulpier F."/>
            <person name="Deshpande N."/>
            <person name="von Doehren H."/>
            <person name="Ebbole D.J."/>
            <person name="Esquivel-Naranjo E.U."/>
            <person name="Fekete E."/>
            <person name="Flipphi M."/>
            <person name="Glaser F."/>
            <person name="Gomez-Rodriguez E.Y."/>
            <person name="Gruber S."/>
            <person name="Han C."/>
            <person name="Henrissat B."/>
            <person name="Hermosa R."/>
            <person name="Hernandez-Onate M."/>
            <person name="Karaffa L."/>
            <person name="Kosti I."/>
            <person name="Le Crom S."/>
            <person name="Lindquist E."/>
            <person name="Lucas S."/>
            <person name="Luebeck M."/>
            <person name="Luebeck P.S."/>
            <person name="Margeot A."/>
            <person name="Metz B."/>
            <person name="Misra M."/>
            <person name="Nevalainen H."/>
            <person name="Omann M."/>
            <person name="Packer N."/>
            <person name="Perrone G."/>
            <person name="Uresti-Rivera E.E."/>
            <person name="Salamov A."/>
            <person name="Schmoll M."/>
            <person name="Seiboth B."/>
            <person name="Shapiro H."/>
            <person name="Sukno S."/>
            <person name="Tamayo-Ramos J.A."/>
            <person name="Tisch D."/>
            <person name="Wiest A."/>
            <person name="Wilkinson H.H."/>
            <person name="Zhang M."/>
            <person name="Coutinho P.M."/>
            <person name="Kenerley C.M."/>
            <person name="Monte E."/>
            <person name="Baker S.E."/>
            <person name="Grigoriev I.V."/>
        </authorList>
    </citation>
    <scope>NUCLEOTIDE SEQUENCE [LARGE SCALE GENOMIC DNA]</scope>
    <source>
        <strain evidence="3">Gv29-8 / FGSC 10586</strain>
    </source>
</reference>
<evidence type="ECO:0000313" key="3">
    <source>
        <dbReference type="Proteomes" id="UP000007115"/>
    </source>
</evidence>
<dbReference type="VEuPathDB" id="FungiDB:TRIVIDRAFT_45409"/>
<organism evidence="2 3">
    <name type="scientific">Hypocrea virens (strain Gv29-8 / FGSC 10586)</name>
    <name type="common">Gliocladium virens</name>
    <name type="synonym">Trichoderma virens</name>
    <dbReference type="NCBI Taxonomy" id="413071"/>
    <lineage>
        <taxon>Eukaryota</taxon>
        <taxon>Fungi</taxon>
        <taxon>Dikarya</taxon>
        <taxon>Ascomycota</taxon>
        <taxon>Pezizomycotina</taxon>
        <taxon>Sordariomycetes</taxon>
        <taxon>Hypocreomycetidae</taxon>
        <taxon>Hypocreales</taxon>
        <taxon>Hypocreaceae</taxon>
        <taxon>Trichoderma</taxon>
    </lineage>
</organism>
<protein>
    <recommendedName>
        <fullName evidence="1">DUF3669 domain-containing protein</fullName>
    </recommendedName>
</protein>
<dbReference type="EMBL" id="ABDF02000005">
    <property type="protein sequence ID" value="EHK23828.1"/>
    <property type="molecule type" value="Genomic_DNA"/>
</dbReference>
<evidence type="ECO:0000259" key="1">
    <source>
        <dbReference type="Pfam" id="PF12417"/>
    </source>
</evidence>
<dbReference type="Pfam" id="PF12417">
    <property type="entry name" value="DUF3669"/>
    <property type="match status" value="1"/>
</dbReference>
<dbReference type="PANTHER" id="PTHR40780:SF2">
    <property type="entry name" value="DUF3669 DOMAIN-CONTAINING PROTEIN"/>
    <property type="match status" value="1"/>
</dbReference>
<dbReference type="AlphaFoldDB" id="G9MPM7"/>
<dbReference type="GeneID" id="25794429"/>
<dbReference type="InterPro" id="IPR022137">
    <property type="entry name" value="Znf_prot_DUF3669"/>
</dbReference>
<evidence type="ECO:0000313" key="2">
    <source>
        <dbReference type="EMBL" id="EHK23828.1"/>
    </source>
</evidence>
<feature type="domain" description="DUF3669" evidence="1">
    <location>
        <begin position="229"/>
        <end position="292"/>
    </location>
</feature>
<dbReference type="Proteomes" id="UP000007115">
    <property type="component" value="Unassembled WGS sequence"/>
</dbReference>
<accession>G9MPM7</accession>
<dbReference type="eggNOG" id="ENOG502SHT4">
    <property type="taxonomic scope" value="Eukaryota"/>
</dbReference>
<comment type="caution">
    <text evidence="2">The sequence shown here is derived from an EMBL/GenBank/DDBJ whole genome shotgun (WGS) entry which is preliminary data.</text>
</comment>